<feature type="region of interest" description="Disordered" evidence="1">
    <location>
        <begin position="1"/>
        <end position="28"/>
    </location>
</feature>
<feature type="region of interest" description="Disordered" evidence="1">
    <location>
        <begin position="46"/>
        <end position="134"/>
    </location>
</feature>
<feature type="non-terminal residue" evidence="2">
    <location>
        <position position="1"/>
    </location>
</feature>
<organism evidence="2 3">
    <name type="scientific">Eudromia elegans</name>
    <name type="common">Elegant crested-tinamou</name>
    <dbReference type="NCBI Taxonomy" id="8805"/>
    <lineage>
        <taxon>Eukaryota</taxon>
        <taxon>Metazoa</taxon>
        <taxon>Chordata</taxon>
        <taxon>Craniata</taxon>
        <taxon>Vertebrata</taxon>
        <taxon>Euteleostomi</taxon>
        <taxon>Archelosauria</taxon>
        <taxon>Archosauria</taxon>
        <taxon>Dinosauria</taxon>
        <taxon>Saurischia</taxon>
        <taxon>Theropoda</taxon>
        <taxon>Coelurosauria</taxon>
        <taxon>Aves</taxon>
        <taxon>Palaeognathae</taxon>
        <taxon>Tinamiformes</taxon>
        <taxon>Tinamidae</taxon>
        <taxon>Eudromia</taxon>
    </lineage>
</organism>
<dbReference type="AlphaFoldDB" id="A0A7K7UUA9"/>
<keyword evidence="3" id="KW-1185">Reference proteome</keyword>
<gene>
    <name evidence="2" type="primary">Spag8</name>
    <name evidence="2" type="ORF">EUDELE_R00309</name>
</gene>
<name>A0A7K7UUA9_EUDEL</name>
<comment type="caution">
    <text evidence="2">The sequence shown here is derived from an EMBL/GenBank/DDBJ whole genome shotgun (WGS) entry which is preliminary data.</text>
</comment>
<protein>
    <submittedName>
        <fullName evidence="2">SPAG8 protein</fullName>
    </submittedName>
</protein>
<dbReference type="GO" id="GO:0005737">
    <property type="term" value="C:cytoplasm"/>
    <property type="evidence" value="ECO:0007669"/>
    <property type="project" value="TreeGrafter"/>
</dbReference>
<dbReference type="EMBL" id="VZSX01000010">
    <property type="protein sequence ID" value="NXA32428.1"/>
    <property type="molecule type" value="Genomic_DNA"/>
</dbReference>
<dbReference type="Pfam" id="PF22584">
    <property type="entry name" value="CFAP143"/>
    <property type="match status" value="1"/>
</dbReference>
<dbReference type="OrthoDB" id="2120499at2759"/>
<dbReference type="PANTHER" id="PTHR15510">
    <property type="entry name" value="SPERM-ASSOCIATED ANTIGEN 8"/>
    <property type="match status" value="1"/>
</dbReference>
<dbReference type="InterPro" id="IPR026124">
    <property type="entry name" value="Sperm-assoc_Ag8"/>
</dbReference>
<reference evidence="2 3" key="1">
    <citation type="submission" date="2019-09" db="EMBL/GenBank/DDBJ databases">
        <title>Bird 10,000 Genomes (B10K) Project - Family phase.</title>
        <authorList>
            <person name="Zhang G."/>
        </authorList>
    </citation>
    <scope>NUCLEOTIDE SEQUENCE [LARGE SCALE GENOMIC DNA]</scope>
    <source>
        <strain evidence="2">B10K-LSUMZ-16893</strain>
    </source>
</reference>
<evidence type="ECO:0000313" key="3">
    <source>
        <dbReference type="Proteomes" id="UP000533954"/>
    </source>
</evidence>
<feature type="non-terminal residue" evidence="2">
    <location>
        <position position="179"/>
    </location>
</feature>
<evidence type="ECO:0000256" key="1">
    <source>
        <dbReference type="SAM" id="MobiDB-lite"/>
    </source>
</evidence>
<dbReference type="GO" id="GO:0005634">
    <property type="term" value="C:nucleus"/>
    <property type="evidence" value="ECO:0007669"/>
    <property type="project" value="TreeGrafter"/>
</dbReference>
<dbReference type="GO" id="GO:0045944">
    <property type="term" value="P:positive regulation of transcription by RNA polymerase II"/>
    <property type="evidence" value="ECO:0007669"/>
    <property type="project" value="TreeGrafter"/>
</dbReference>
<dbReference type="PANTHER" id="PTHR15510:SF5">
    <property type="entry name" value="SPERM-ASSOCIATED ANTIGEN 8"/>
    <property type="match status" value="1"/>
</dbReference>
<evidence type="ECO:0000313" key="2">
    <source>
        <dbReference type="EMBL" id="NXA32428.1"/>
    </source>
</evidence>
<accession>A0A7K7UUA9</accession>
<dbReference type="GO" id="GO:0008017">
    <property type="term" value="F:microtubule binding"/>
    <property type="evidence" value="ECO:0007669"/>
    <property type="project" value="InterPro"/>
</dbReference>
<proteinExistence type="predicted"/>
<sequence>EGQRLRSPPAVPTDPALCSQRATNDLDRVPELANEGYIYRHGHRGLLGCQLPSRPPDSTTTRDAFGPPRRRACPARGQRGRPAPPRHSSPCRREVLEESCPPPAPMESRSTTRRDYGAGGFQPAPLTPTQRHDCYTEQPRSYWLEQARSVPGITGAGIPFRRSAAFSTPVTERLRQPLP</sequence>
<dbReference type="Proteomes" id="UP000533954">
    <property type="component" value="Unassembled WGS sequence"/>
</dbReference>